<comment type="caution">
    <text evidence="1">The sequence shown here is derived from an EMBL/GenBank/DDBJ whole genome shotgun (WGS) entry which is preliminary data.</text>
</comment>
<evidence type="ECO:0000313" key="2">
    <source>
        <dbReference type="Proteomes" id="UP000004483"/>
    </source>
</evidence>
<reference evidence="1 2" key="1">
    <citation type="submission" date="2009-01" db="EMBL/GenBank/DDBJ databases">
        <authorList>
            <person name="Qin X."/>
            <person name="Bachman B."/>
            <person name="Battles P."/>
            <person name="Bell A."/>
            <person name="Bess C."/>
            <person name="Bickham C."/>
            <person name="Chaboub L."/>
            <person name="Chen D."/>
            <person name="Coyle M."/>
            <person name="Deiros D.R."/>
            <person name="Dinh H."/>
            <person name="Forbes L."/>
            <person name="Fowler G."/>
            <person name="Francisco L."/>
            <person name="Fu Q."/>
            <person name="Gubbala S."/>
            <person name="Hale W."/>
            <person name="Han Y."/>
            <person name="Hemphill L."/>
            <person name="Highlander S.K."/>
            <person name="Hirani K."/>
            <person name="Hogues M."/>
            <person name="Jackson L."/>
            <person name="Jakkamsetti A."/>
            <person name="Javaid M."/>
            <person name="Jiang H."/>
            <person name="Korchina V."/>
            <person name="Kovar C."/>
            <person name="Lara F."/>
            <person name="Lee S."/>
            <person name="Mata R."/>
            <person name="Mathew T."/>
            <person name="Moen C."/>
            <person name="Morales K."/>
            <person name="Munidasa M."/>
            <person name="Nazareth L."/>
            <person name="Ngo R."/>
            <person name="Nguyen L."/>
            <person name="Okwuonu G."/>
            <person name="Ongeri F."/>
            <person name="Patil S."/>
            <person name="Petrosino J."/>
            <person name="Pham C."/>
            <person name="Pham P."/>
            <person name="Pu L.-L."/>
            <person name="Puazo M."/>
            <person name="Raj R."/>
            <person name="Reid J."/>
            <person name="Rouhana J."/>
            <person name="Saada N."/>
            <person name="Shang Y."/>
            <person name="Simmons D."/>
            <person name="Thornton R."/>
            <person name="Warren J."/>
            <person name="Weissenberger G."/>
            <person name="Zhang J."/>
            <person name="Zhang L."/>
            <person name="Zhou C."/>
            <person name="Zhu D."/>
            <person name="Muzny D."/>
            <person name="Worley K."/>
            <person name="Gibbs R."/>
        </authorList>
    </citation>
    <scope>NUCLEOTIDE SEQUENCE [LARGE SCALE GENOMIC DNA]</scope>
    <source>
        <strain evidence="1 2">ATCC 49540</strain>
    </source>
</reference>
<dbReference type="eggNOG" id="ENOG5030BHE">
    <property type="taxonomic scope" value="Bacteria"/>
</dbReference>
<dbReference type="EMBL" id="ACGV01000030">
    <property type="protein sequence ID" value="EEJ41092.1"/>
    <property type="molecule type" value="Genomic_DNA"/>
</dbReference>
<organism evidence="1 2">
    <name type="scientific">Limosilactobacillus vaginalis DSM 5837 = ATCC 49540</name>
    <dbReference type="NCBI Taxonomy" id="1423814"/>
    <lineage>
        <taxon>Bacteria</taxon>
        <taxon>Bacillati</taxon>
        <taxon>Bacillota</taxon>
        <taxon>Bacilli</taxon>
        <taxon>Lactobacillales</taxon>
        <taxon>Lactobacillaceae</taxon>
        <taxon>Limosilactobacillus</taxon>
    </lineage>
</organism>
<dbReference type="Proteomes" id="UP000004483">
    <property type="component" value="Unassembled WGS sequence"/>
</dbReference>
<protein>
    <submittedName>
        <fullName evidence="1">Uncharacterized protein</fullName>
    </submittedName>
</protein>
<dbReference type="AlphaFoldDB" id="C2ESM6"/>
<proteinExistence type="predicted"/>
<name>C2ESM6_9LACO</name>
<gene>
    <name evidence="1" type="ORF">HMPREF0549_0462</name>
</gene>
<dbReference type="PATRIC" id="fig|1423814.6.peg.1785"/>
<accession>C2ESM6</accession>
<sequence length="383" mass="44970">MFKEGNLMTYELVYRSSKGNNNYWSVNERFTRKETGHFQWSSAIEINQIFPQLKAKYPTLFAKKKTERFYYLDVKSSKLIKLSPDQEEIKAALTPDGIPQDNYTCPLKITDSKYYAIAIDAPDGRYYFNTSKGVFLKTVNDEVRRWREFDKAAATANTIRVNKKIWNKYPDWNPLSNYVINLKTGAIVWPNKELNSFFPASFESNYGTTNSAFLLMMLEQLDTQLQEHFSSINQQPMNTIEDPIEIPQIDFERYNAKETFIALSYIVRVIVQKPLIDKALKCYDKELLQDYLHTIELADLSRFNANEFTNQLQQTRLKRRKIKNLALFLNIIAENMNVEKILKQLWQEPSLRNCYHYRHPETGQRMLDIMNVKSGEGRAGENY</sequence>
<dbReference type="HOGENOM" id="CLU_818333_0_0_9"/>
<evidence type="ECO:0000313" key="1">
    <source>
        <dbReference type="EMBL" id="EEJ41092.1"/>
    </source>
</evidence>